<reference evidence="1" key="2">
    <citation type="submission" date="2022-06" db="UniProtKB">
        <authorList>
            <consortium name="EnsemblMetazoa"/>
        </authorList>
    </citation>
    <scope>IDENTIFICATION</scope>
    <source>
        <strain evidence="1">DF5081</strain>
    </source>
</reference>
<sequence>MFMPCWSDAGLEDISFKSSANAVTWMSGGNNASKSFIYIKKRKGPVTLPCGTPERMLIELDDTKLSIFTTDLRFLRKERIH</sequence>
<dbReference type="Proteomes" id="UP000005237">
    <property type="component" value="Unassembled WGS sequence"/>
</dbReference>
<evidence type="ECO:0000313" key="2">
    <source>
        <dbReference type="Proteomes" id="UP000005237"/>
    </source>
</evidence>
<organism evidence="1 2">
    <name type="scientific">Caenorhabditis japonica</name>
    <dbReference type="NCBI Taxonomy" id="281687"/>
    <lineage>
        <taxon>Eukaryota</taxon>
        <taxon>Metazoa</taxon>
        <taxon>Ecdysozoa</taxon>
        <taxon>Nematoda</taxon>
        <taxon>Chromadorea</taxon>
        <taxon>Rhabditida</taxon>
        <taxon>Rhabditina</taxon>
        <taxon>Rhabditomorpha</taxon>
        <taxon>Rhabditoidea</taxon>
        <taxon>Rhabditidae</taxon>
        <taxon>Peloderinae</taxon>
        <taxon>Caenorhabditis</taxon>
    </lineage>
</organism>
<accession>A0A8R1J3A5</accession>
<reference evidence="2" key="1">
    <citation type="submission" date="2010-08" db="EMBL/GenBank/DDBJ databases">
        <authorList>
            <consortium name="Caenorhabditis japonica Sequencing Consortium"/>
            <person name="Wilson R.K."/>
        </authorList>
    </citation>
    <scope>NUCLEOTIDE SEQUENCE [LARGE SCALE GENOMIC DNA]</scope>
    <source>
        <strain evidence="2">DF5081</strain>
    </source>
</reference>
<dbReference type="EnsemblMetazoa" id="CJA42797.1">
    <property type="protein sequence ID" value="CJA42797.1"/>
    <property type="gene ID" value="WBGene00218645"/>
</dbReference>
<evidence type="ECO:0000313" key="1">
    <source>
        <dbReference type="EnsemblMetazoa" id="CJA42797.1"/>
    </source>
</evidence>
<keyword evidence="2" id="KW-1185">Reference proteome</keyword>
<proteinExistence type="predicted"/>
<name>A0A8R1J3A5_CAEJA</name>
<dbReference type="AlphaFoldDB" id="A0A8R1J3A5"/>
<protein>
    <submittedName>
        <fullName evidence="1">Uncharacterized protein</fullName>
    </submittedName>
</protein>